<proteinExistence type="predicted"/>
<sequence>MNCLIDTNIILRLSQPQHPMASQSLNALATLRKQPGNLLILLILFVMQKFKLFTRRR</sequence>
<organism evidence="1 2">
    <name type="scientific">Planktothrix paucivesiculata PCC 9631</name>
    <dbReference type="NCBI Taxonomy" id="671071"/>
    <lineage>
        <taxon>Bacteria</taxon>
        <taxon>Bacillati</taxon>
        <taxon>Cyanobacteriota</taxon>
        <taxon>Cyanophyceae</taxon>
        <taxon>Oscillatoriophycideae</taxon>
        <taxon>Oscillatoriales</taxon>
        <taxon>Microcoleaceae</taxon>
        <taxon>Planktothrix</taxon>
    </lineage>
</organism>
<protein>
    <recommendedName>
        <fullName evidence="3">PIN domain-containing protein</fullName>
    </recommendedName>
</protein>
<dbReference type="EMBL" id="CZCS02000214">
    <property type="protein sequence ID" value="VXD23206.1"/>
    <property type="molecule type" value="Genomic_DNA"/>
</dbReference>
<gene>
    <name evidence="1" type="ORF">PL9631_710007</name>
</gene>
<dbReference type="OrthoDB" id="7062868at2"/>
<keyword evidence="2" id="KW-1185">Reference proteome</keyword>
<comment type="caution">
    <text evidence="1">The sequence shown here is derived from an EMBL/GenBank/DDBJ whole genome shotgun (WGS) entry which is preliminary data.</text>
</comment>
<dbReference type="AlphaFoldDB" id="A0A7Z9C0U3"/>
<reference evidence="1" key="1">
    <citation type="submission" date="2019-10" db="EMBL/GenBank/DDBJ databases">
        <authorList>
            <consortium name="Genoscope - CEA"/>
            <person name="William W."/>
        </authorList>
    </citation>
    <scope>NUCLEOTIDE SEQUENCE [LARGE SCALE GENOMIC DNA]</scope>
    <source>
        <strain evidence="1">BBR_PRJEB10994</strain>
    </source>
</reference>
<dbReference type="RefSeq" id="WP_156090564.1">
    <property type="nucleotide sequence ID" value="NZ_LR735016.1"/>
</dbReference>
<evidence type="ECO:0000313" key="2">
    <source>
        <dbReference type="Proteomes" id="UP000182190"/>
    </source>
</evidence>
<dbReference type="Proteomes" id="UP000182190">
    <property type="component" value="Unassembled WGS sequence"/>
</dbReference>
<accession>A0A7Z9C0U3</accession>
<evidence type="ECO:0008006" key="3">
    <source>
        <dbReference type="Google" id="ProtNLM"/>
    </source>
</evidence>
<evidence type="ECO:0000313" key="1">
    <source>
        <dbReference type="EMBL" id="VXD23206.1"/>
    </source>
</evidence>
<name>A0A7Z9C0U3_9CYAN</name>